<evidence type="ECO:0000313" key="1">
    <source>
        <dbReference type="EMBL" id="KAH0967638.1"/>
    </source>
</evidence>
<comment type="caution">
    <text evidence="1">The sequence shown here is derived from an EMBL/GenBank/DDBJ whole genome shotgun (WGS) entry which is preliminary data.</text>
</comment>
<keyword evidence="2" id="KW-1185">Reference proteome</keyword>
<organism evidence="1 2">
    <name type="scientific">Hirsutella rhossiliensis</name>
    <dbReference type="NCBI Taxonomy" id="111463"/>
    <lineage>
        <taxon>Eukaryota</taxon>
        <taxon>Fungi</taxon>
        <taxon>Dikarya</taxon>
        <taxon>Ascomycota</taxon>
        <taxon>Pezizomycotina</taxon>
        <taxon>Sordariomycetes</taxon>
        <taxon>Hypocreomycetidae</taxon>
        <taxon>Hypocreales</taxon>
        <taxon>Ophiocordycipitaceae</taxon>
        <taxon>Hirsutella</taxon>
    </lineage>
</organism>
<sequence length="158" mass="17903">MPCVRLQVEDEDEPDYAGDVVEILNSALPPDGPTSPRKAAQLLDSICSRKYADGFLWWFWDLIHDLDLPPKTFNLGETRGLGSDSQTELWTTLTMFANTFREKLDDDDSRAPGEEQRKARYVNLQVYGARVTGLCRLPFEVYAIWSLVDTLEGTITTI</sequence>
<dbReference type="InterPro" id="IPR022085">
    <property type="entry name" value="OpdG"/>
</dbReference>
<dbReference type="Proteomes" id="UP000824596">
    <property type="component" value="Unassembled WGS sequence"/>
</dbReference>
<accession>A0A9P8SLM4</accession>
<proteinExistence type="predicted"/>
<dbReference type="GeneID" id="68349409"/>
<name>A0A9P8SLM4_9HYPO</name>
<reference evidence="1" key="1">
    <citation type="submission" date="2021-09" db="EMBL/GenBank/DDBJ databases">
        <title>A high-quality genome of the endoparasitic fungus Hirsutella rhossiliensis with a comparison of Hirsutella genomes reveals transposable elements contributing to genome size variation.</title>
        <authorList>
            <person name="Lin R."/>
            <person name="Jiao Y."/>
            <person name="Sun X."/>
            <person name="Ling J."/>
            <person name="Xie B."/>
            <person name="Cheng X."/>
        </authorList>
    </citation>
    <scope>NUCLEOTIDE SEQUENCE</scope>
    <source>
        <strain evidence="1">HR02</strain>
    </source>
</reference>
<dbReference type="RefSeq" id="XP_044725151.1">
    <property type="nucleotide sequence ID" value="XM_044858751.1"/>
</dbReference>
<dbReference type="Pfam" id="PF12311">
    <property type="entry name" value="DUF3632"/>
    <property type="match status" value="1"/>
</dbReference>
<dbReference type="OrthoDB" id="3350591at2759"/>
<dbReference type="AlphaFoldDB" id="A0A9P8SLM4"/>
<dbReference type="EMBL" id="JAIZPD010000001">
    <property type="protein sequence ID" value="KAH0967638.1"/>
    <property type="molecule type" value="Genomic_DNA"/>
</dbReference>
<protein>
    <submittedName>
        <fullName evidence="1">Uncharacterized protein</fullName>
    </submittedName>
</protein>
<evidence type="ECO:0000313" key="2">
    <source>
        <dbReference type="Proteomes" id="UP000824596"/>
    </source>
</evidence>
<gene>
    <name evidence="1" type="ORF">HRG_00280</name>
</gene>